<feature type="transmembrane region" description="Helical" evidence="9">
    <location>
        <begin position="110"/>
        <end position="134"/>
    </location>
</feature>
<evidence type="ECO:0000256" key="4">
    <source>
        <dbReference type="ARBA" id="ARBA00022519"/>
    </source>
</evidence>
<dbReference type="InterPro" id="IPR007387">
    <property type="entry name" value="TRAP_DctQ"/>
</dbReference>
<organism evidence="11 12">
    <name type="scientific">Hydrogenispora ethanolica</name>
    <dbReference type="NCBI Taxonomy" id="1082276"/>
    <lineage>
        <taxon>Bacteria</taxon>
        <taxon>Bacillati</taxon>
        <taxon>Bacillota</taxon>
        <taxon>Hydrogenispora</taxon>
    </lineage>
</organism>
<accession>A0A4R1S2S3</accession>
<dbReference type="EMBL" id="SLUN01000005">
    <property type="protein sequence ID" value="TCL73204.1"/>
    <property type="molecule type" value="Genomic_DNA"/>
</dbReference>
<dbReference type="PANTHER" id="PTHR35011">
    <property type="entry name" value="2,3-DIKETO-L-GULONATE TRAP TRANSPORTER SMALL PERMEASE PROTEIN YIAM"/>
    <property type="match status" value="1"/>
</dbReference>
<keyword evidence="4" id="KW-0997">Cell inner membrane</keyword>
<dbReference type="AlphaFoldDB" id="A0A4R1S2S3"/>
<feature type="transmembrane region" description="Helical" evidence="9">
    <location>
        <begin position="20"/>
        <end position="50"/>
    </location>
</feature>
<dbReference type="Pfam" id="PF04290">
    <property type="entry name" value="DctQ"/>
    <property type="match status" value="1"/>
</dbReference>
<gene>
    <name evidence="11" type="ORF">EDC14_100566</name>
</gene>
<dbReference type="GO" id="GO:0005886">
    <property type="term" value="C:plasma membrane"/>
    <property type="evidence" value="ECO:0007669"/>
    <property type="project" value="UniProtKB-SubCell"/>
</dbReference>
<comment type="subcellular location">
    <subcellularLocation>
        <location evidence="1">Cell inner membrane</location>
        <topology evidence="1">Multi-pass membrane protein</topology>
    </subcellularLocation>
</comment>
<comment type="caution">
    <text evidence="11">The sequence shown here is derived from an EMBL/GenBank/DDBJ whole genome shotgun (WGS) entry which is preliminary data.</text>
</comment>
<sequence length="186" mass="20447">MQTSSSAPVRSPETARSSPLGQFLLFILNGLMTVTETVGAILLAIMTLIITWQVIARFRIIHINSPWTEEVALMMLVWFGMTGAAIGIRTHSHIGVEFVTNLFPVKVQRLLAILVGLLIMTFSIFLFIEGIALAQGCWNDRMSATLLPRGVFVYLAVPAAAFLMTLYSAESVVRLIFSMGGNQDEL</sequence>
<evidence type="ECO:0000256" key="7">
    <source>
        <dbReference type="ARBA" id="ARBA00023136"/>
    </source>
</evidence>
<feature type="transmembrane region" description="Helical" evidence="9">
    <location>
        <begin position="71"/>
        <end position="90"/>
    </location>
</feature>
<protein>
    <submittedName>
        <fullName evidence="11">TRAP-type C4-dicarboxylate transport system permease small subunit</fullName>
    </submittedName>
</protein>
<comment type="similarity">
    <text evidence="8">Belongs to the TRAP transporter small permease family.</text>
</comment>
<name>A0A4R1S2S3_HYDET</name>
<keyword evidence="3" id="KW-1003">Cell membrane</keyword>
<evidence type="ECO:0000313" key="11">
    <source>
        <dbReference type="EMBL" id="TCL73204.1"/>
    </source>
</evidence>
<keyword evidence="7 9" id="KW-0472">Membrane</keyword>
<evidence type="ECO:0000256" key="6">
    <source>
        <dbReference type="ARBA" id="ARBA00022989"/>
    </source>
</evidence>
<dbReference type="GO" id="GO:0015740">
    <property type="term" value="P:C4-dicarboxylate transport"/>
    <property type="evidence" value="ECO:0007669"/>
    <property type="project" value="TreeGrafter"/>
</dbReference>
<evidence type="ECO:0000256" key="8">
    <source>
        <dbReference type="ARBA" id="ARBA00038436"/>
    </source>
</evidence>
<feature type="domain" description="Tripartite ATP-independent periplasmic transporters DctQ component" evidence="10">
    <location>
        <begin position="46"/>
        <end position="176"/>
    </location>
</feature>
<keyword evidence="12" id="KW-1185">Reference proteome</keyword>
<dbReference type="Proteomes" id="UP000295008">
    <property type="component" value="Unassembled WGS sequence"/>
</dbReference>
<evidence type="ECO:0000256" key="3">
    <source>
        <dbReference type="ARBA" id="ARBA00022475"/>
    </source>
</evidence>
<evidence type="ECO:0000256" key="1">
    <source>
        <dbReference type="ARBA" id="ARBA00004429"/>
    </source>
</evidence>
<dbReference type="InterPro" id="IPR055348">
    <property type="entry name" value="DctQ"/>
</dbReference>
<proteinExistence type="inferred from homology"/>
<keyword evidence="6 9" id="KW-1133">Transmembrane helix</keyword>
<dbReference type="PANTHER" id="PTHR35011:SF11">
    <property type="entry name" value="TRAP TRANSPORTER SMALL PERMEASE PROTEIN"/>
    <property type="match status" value="1"/>
</dbReference>
<dbReference type="GO" id="GO:0022857">
    <property type="term" value="F:transmembrane transporter activity"/>
    <property type="evidence" value="ECO:0007669"/>
    <property type="project" value="TreeGrafter"/>
</dbReference>
<dbReference type="RefSeq" id="WP_165907827.1">
    <property type="nucleotide sequence ID" value="NZ_SLUN01000005.1"/>
</dbReference>
<evidence type="ECO:0000256" key="2">
    <source>
        <dbReference type="ARBA" id="ARBA00022448"/>
    </source>
</evidence>
<keyword evidence="2" id="KW-0813">Transport</keyword>
<feature type="transmembrane region" description="Helical" evidence="9">
    <location>
        <begin position="146"/>
        <end position="169"/>
    </location>
</feature>
<evidence type="ECO:0000256" key="5">
    <source>
        <dbReference type="ARBA" id="ARBA00022692"/>
    </source>
</evidence>
<keyword evidence="5 9" id="KW-0812">Transmembrane</keyword>
<evidence type="ECO:0000313" key="12">
    <source>
        <dbReference type="Proteomes" id="UP000295008"/>
    </source>
</evidence>
<evidence type="ECO:0000259" key="10">
    <source>
        <dbReference type="Pfam" id="PF04290"/>
    </source>
</evidence>
<reference evidence="11 12" key="1">
    <citation type="submission" date="2019-03" db="EMBL/GenBank/DDBJ databases">
        <title>Genomic Encyclopedia of Type Strains, Phase IV (KMG-IV): sequencing the most valuable type-strain genomes for metagenomic binning, comparative biology and taxonomic classification.</title>
        <authorList>
            <person name="Goeker M."/>
        </authorList>
    </citation>
    <scope>NUCLEOTIDE SEQUENCE [LARGE SCALE GENOMIC DNA]</scope>
    <source>
        <strain evidence="11 12">LX-B</strain>
    </source>
</reference>
<evidence type="ECO:0000256" key="9">
    <source>
        <dbReference type="SAM" id="Phobius"/>
    </source>
</evidence>